<dbReference type="InterPro" id="IPR016181">
    <property type="entry name" value="Acyl_CoA_acyltransferase"/>
</dbReference>
<dbReference type="InterPro" id="IPR013653">
    <property type="entry name" value="GCN5-like_dom"/>
</dbReference>
<dbReference type="CDD" id="cd04301">
    <property type="entry name" value="NAT_SF"/>
    <property type="match status" value="1"/>
</dbReference>
<protein>
    <submittedName>
        <fullName evidence="2">Acyl-CoA N-acyltransferase</fullName>
    </submittedName>
</protein>
<dbReference type="InterPro" id="IPR000182">
    <property type="entry name" value="GNAT_dom"/>
</dbReference>
<dbReference type="AlphaFoldDB" id="A0AAD7BV73"/>
<dbReference type="EMBL" id="JARKIF010000009">
    <property type="protein sequence ID" value="KAJ7631244.1"/>
    <property type="molecule type" value="Genomic_DNA"/>
</dbReference>
<evidence type="ECO:0000259" key="1">
    <source>
        <dbReference type="PROSITE" id="PS51186"/>
    </source>
</evidence>
<dbReference type="PROSITE" id="PS51186">
    <property type="entry name" value="GNAT"/>
    <property type="match status" value="1"/>
</dbReference>
<name>A0AAD7BV73_9AGAR</name>
<reference evidence="2" key="1">
    <citation type="submission" date="2023-03" db="EMBL/GenBank/DDBJ databases">
        <title>Massive genome expansion in bonnet fungi (Mycena s.s.) driven by repeated elements and novel gene families across ecological guilds.</title>
        <authorList>
            <consortium name="Lawrence Berkeley National Laboratory"/>
            <person name="Harder C.B."/>
            <person name="Miyauchi S."/>
            <person name="Viragh M."/>
            <person name="Kuo A."/>
            <person name="Thoen E."/>
            <person name="Andreopoulos B."/>
            <person name="Lu D."/>
            <person name="Skrede I."/>
            <person name="Drula E."/>
            <person name="Henrissat B."/>
            <person name="Morin E."/>
            <person name="Kohler A."/>
            <person name="Barry K."/>
            <person name="LaButti K."/>
            <person name="Morin E."/>
            <person name="Salamov A."/>
            <person name="Lipzen A."/>
            <person name="Mereny Z."/>
            <person name="Hegedus B."/>
            <person name="Baldrian P."/>
            <person name="Stursova M."/>
            <person name="Weitz H."/>
            <person name="Taylor A."/>
            <person name="Grigoriev I.V."/>
            <person name="Nagy L.G."/>
            <person name="Martin F."/>
            <person name="Kauserud H."/>
        </authorList>
    </citation>
    <scope>NUCLEOTIDE SEQUENCE</scope>
    <source>
        <strain evidence="2">9284</strain>
    </source>
</reference>
<keyword evidence="3" id="KW-1185">Reference proteome</keyword>
<feature type="domain" description="N-acetyltransferase" evidence="1">
    <location>
        <begin position="173"/>
        <end position="316"/>
    </location>
</feature>
<organism evidence="2 3">
    <name type="scientific">Roridomyces roridus</name>
    <dbReference type="NCBI Taxonomy" id="1738132"/>
    <lineage>
        <taxon>Eukaryota</taxon>
        <taxon>Fungi</taxon>
        <taxon>Dikarya</taxon>
        <taxon>Basidiomycota</taxon>
        <taxon>Agaricomycotina</taxon>
        <taxon>Agaricomycetes</taxon>
        <taxon>Agaricomycetidae</taxon>
        <taxon>Agaricales</taxon>
        <taxon>Marasmiineae</taxon>
        <taxon>Mycenaceae</taxon>
        <taxon>Roridomyces</taxon>
    </lineage>
</organism>
<accession>A0AAD7BV73</accession>
<dbReference type="Proteomes" id="UP001221142">
    <property type="component" value="Unassembled WGS sequence"/>
</dbReference>
<evidence type="ECO:0000313" key="3">
    <source>
        <dbReference type="Proteomes" id="UP001221142"/>
    </source>
</evidence>
<comment type="caution">
    <text evidence="2">The sequence shown here is derived from an EMBL/GenBank/DDBJ whole genome shotgun (WGS) entry which is preliminary data.</text>
</comment>
<gene>
    <name evidence="2" type="ORF">FB45DRAFT_979316</name>
</gene>
<evidence type="ECO:0000313" key="2">
    <source>
        <dbReference type="EMBL" id="KAJ7631244.1"/>
    </source>
</evidence>
<dbReference type="Gene3D" id="3.40.630.30">
    <property type="match status" value="1"/>
</dbReference>
<proteinExistence type="predicted"/>
<dbReference type="GO" id="GO:0016747">
    <property type="term" value="F:acyltransferase activity, transferring groups other than amino-acyl groups"/>
    <property type="evidence" value="ECO:0007669"/>
    <property type="project" value="InterPro"/>
</dbReference>
<dbReference type="SUPFAM" id="SSF55729">
    <property type="entry name" value="Acyl-CoA N-acyltransferases (Nat)"/>
    <property type="match status" value="1"/>
</dbReference>
<dbReference type="Pfam" id="PF08445">
    <property type="entry name" value="FR47"/>
    <property type="match status" value="1"/>
</dbReference>
<sequence length="316" mass="35292">MDPSDVAPSEEILVLQHVSPEDFLAVAYPTLREDENTANIVLAHALARASTDFHSFWLTVLTRPSNSAPILDMVLSCLDSPLGNYPIFLWARNGCLAQDTFQHRIHKLALCLRTCVAPERVFSVFGPANPTNTFAKIWSTLTGFKIAPEPLYTAFFASCNLKRLKLKSAASPDQARKASISDLDGAAVLCEEFFNSSPYRLDSNRAREYTQSLIQKGQLWLIEKDGEIASICAVTRSSLRVSAITMVYTTRKHRCLGLARYLVQEVTRSLFRCGKESVVLYVGVDNNAQRVYERVGFEQGVLWEEIGFIGTHAGHW</sequence>